<feature type="compositionally biased region" description="Polar residues" evidence="3">
    <location>
        <begin position="719"/>
        <end position="730"/>
    </location>
</feature>
<evidence type="ECO:0000313" key="7">
    <source>
        <dbReference type="RefSeq" id="XP_011205879.2"/>
    </source>
</evidence>
<feature type="compositionally biased region" description="Low complexity" evidence="3">
    <location>
        <begin position="513"/>
        <end position="530"/>
    </location>
</feature>
<dbReference type="PANTHER" id="PTHR14791">
    <property type="entry name" value="BOMB/KIRA PROTEINS"/>
    <property type="match status" value="1"/>
</dbReference>
<dbReference type="CDD" id="cd14279">
    <property type="entry name" value="CUE"/>
    <property type="match status" value="2"/>
</dbReference>
<feature type="compositionally biased region" description="Polar residues" evidence="3">
    <location>
        <begin position="502"/>
        <end position="512"/>
    </location>
</feature>
<protein>
    <submittedName>
        <fullName evidence="7">Uncharacterized protein LOC105227986 isoform X1</fullName>
    </submittedName>
</protein>
<dbReference type="PROSITE" id="PS51140">
    <property type="entry name" value="CUE"/>
    <property type="match status" value="2"/>
</dbReference>
<dbReference type="GO" id="GO:0043130">
    <property type="term" value="F:ubiquitin binding"/>
    <property type="evidence" value="ECO:0007669"/>
    <property type="project" value="InterPro"/>
</dbReference>
<feature type="domain" description="CUE" evidence="5">
    <location>
        <begin position="144"/>
        <end position="187"/>
    </location>
</feature>
<feature type="domain" description="WW" evidence="4">
    <location>
        <begin position="9"/>
        <end position="43"/>
    </location>
</feature>
<dbReference type="Proteomes" id="UP001652620">
    <property type="component" value="Chromosome 5"/>
</dbReference>
<keyword evidence="2" id="KW-0963">Cytoplasm</keyword>
<dbReference type="SUPFAM" id="SSF51045">
    <property type="entry name" value="WW domain"/>
    <property type="match status" value="1"/>
</dbReference>
<evidence type="ECO:0000259" key="4">
    <source>
        <dbReference type="PROSITE" id="PS50020"/>
    </source>
</evidence>
<dbReference type="RefSeq" id="XP_011205879.2">
    <property type="nucleotide sequence ID" value="XM_011207577.4"/>
</dbReference>
<dbReference type="GO" id="GO:0035330">
    <property type="term" value="P:regulation of hippo signaling"/>
    <property type="evidence" value="ECO:0007669"/>
    <property type="project" value="TreeGrafter"/>
</dbReference>
<gene>
    <name evidence="7" type="primary">LOC105227986</name>
</gene>
<comment type="subcellular location">
    <subcellularLocation>
        <location evidence="1">Cytoplasm</location>
    </subcellularLocation>
</comment>
<feature type="domain" description="CUE" evidence="5">
    <location>
        <begin position="299"/>
        <end position="342"/>
    </location>
</feature>
<organism evidence="6 7">
    <name type="scientific">Bactrocera dorsalis</name>
    <name type="common">Oriental fruit fly</name>
    <name type="synonym">Dacus dorsalis</name>
    <dbReference type="NCBI Taxonomy" id="27457"/>
    <lineage>
        <taxon>Eukaryota</taxon>
        <taxon>Metazoa</taxon>
        <taxon>Ecdysozoa</taxon>
        <taxon>Arthropoda</taxon>
        <taxon>Hexapoda</taxon>
        <taxon>Insecta</taxon>
        <taxon>Pterygota</taxon>
        <taxon>Neoptera</taxon>
        <taxon>Endopterygota</taxon>
        <taxon>Diptera</taxon>
        <taxon>Brachycera</taxon>
        <taxon>Muscomorpha</taxon>
        <taxon>Tephritoidea</taxon>
        <taxon>Tephritidae</taxon>
        <taxon>Bactrocera</taxon>
        <taxon>Bactrocera</taxon>
    </lineage>
</organism>
<dbReference type="KEGG" id="bdr:105227986"/>
<dbReference type="PROSITE" id="PS50020">
    <property type="entry name" value="WW_DOMAIN_2"/>
    <property type="match status" value="1"/>
</dbReference>
<dbReference type="PANTHER" id="PTHR14791:SF23">
    <property type="entry name" value="WW DOMAIN-CONTAINING PROTEIN"/>
    <property type="match status" value="1"/>
</dbReference>
<evidence type="ECO:0000256" key="3">
    <source>
        <dbReference type="SAM" id="MobiDB-lite"/>
    </source>
</evidence>
<dbReference type="InterPro" id="IPR003892">
    <property type="entry name" value="CUE"/>
</dbReference>
<proteinExistence type="predicted"/>
<dbReference type="GO" id="GO:0006355">
    <property type="term" value="P:regulation of DNA-templated transcription"/>
    <property type="evidence" value="ECO:0007669"/>
    <property type="project" value="TreeGrafter"/>
</dbReference>
<dbReference type="InterPro" id="IPR051105">
    <property type="entry name" value="WWC/KIBRA_Hippo_Reg"/>
</dbReference>
<keyword evidence="6" id="KW-1185">Reference proteome</keyword>
<dbReference type="SUPFAM" id="SSF46934">
    <property type="entry name" value="UBA-like"/>
    <property type="match status" value="1"/>
</dbReference>
<dbReference type="GeneID" id="105227986"/>
<sequence>MTDAKGQYQKLPPGWDCKYDQATGNCYYINYFTKAMQLEDPRGRYKQLQNERCSTESIAMQPINGSPYHVYPSNNLQAVRAFQAGPGTNTSLHNMSTSPLLSSRGNLELSPLRMQRGSLTQTPRLGNMSRRSTIQETSFTNPIDTDAVVNKIQNMFPTASEDHIRLLLKKYYNREAVVISALQVEKHPVTMPGPYVTPPAQRHLYHSNTVFHLTPPARRLDKGITARGLNGSVAVGSSSRTASPLPGGRFGSVTSVHGGVGGGGGGGGYMAAAAAAAMPFHQGSPRFEQWRSSPKPHSSPKMKLRYLKTIFPKADEMVLLDILASSDNNVQTASEKLISMGYTKRDFIPPKISHRSDHDAAHAAAAAKKAAEETIVPLQPKIYTAEEKATIQAHMKEKFPQLAERIILMALESVNYAEDRAIQILYIVQEEDELHAKKNAAAAAAATDVAMQSASAHDAEVILGAADGMHGPGGGAAAADDSIITVVVKTPLNSYNDDRKSYQNASTKHNTYAPTSLTSTSLPSSTSSSSALLSSSLPQSAAACSALKSSTKINATRNIGSKKVAFPSINLTTPTTATTQIILSNSPTCIERDEKETKAAAVVIPADDVVDSLPNLSTIINPSAMPSSTSISPSKALKELHISSELPSSAASTSNLVANEFEKLTTKSILARCNTYASGIQGYLHGTNSNKAANTSASILDKLKLTRLREKTEPLNAAQPDSTDDASTYKQRQDFKSIIGRITTSGHSADLTKGADESLLLADYVTWNGANPDMPQGNNQKQLAQGPDAGKLSERSYTAIGRNPELCKGAQKGLAKGSIYAQLAAAGNTKTANIKCN</sequence>
<evidence type="ECO:0000256" key="1">
    <source>
        <dbReference type="ARBA" id="ARBA00004496"/>
    </source>
</evidence>
<dbReference type="GO" id="GO:0046621">
    <property type="term" value="P:negative regulation of organ growth"/>
    <property type="evidence" value="ECO:0007669"/>
    <property type="project" value="TreeGrafter"/>
</dbReference>
<dbReference type="FunCoup" id="A0A6I9V7Z5">
    <property type="interactions" value="137"/>
</dbReference>
<evidence type="ECO:0000259" key="5">
    <source>
        <dbReference type="PROSITE" id="PS51140"/>
    </source>
</evidence>
<dbReference type="GO" id="GO:0016477">
    <property type="term" value="P:cell migration"/>
    <property type="evidence" value="ECO:0007669"/>
    <property type="project" value="TreeGrafter"/>
</dbReference>
<dbReference type="GO" id="GO:0005737">
    <property type="term" value="C:cytoplasm"/>
    <property type="evidence" value="ECO:0007669"/>
    <property type="project" value="UniProtKB-SubCell"/>
</dbReference>
<dbReference type="CDD" id="cd00201">
    <property type="entry name" value="WW"/>
    <property type="match status" value="1"/>
</dbReference>
<evidence type="ECO:0000256" key="2">
    <source>
        <dbReference type="ARBA" id="ARBA00022490"/>
    </source>
</evidence>
<dbReference type="InterPro" id="IPR009060">
    <property type="entry name" value="UBA-like_sf"/>
</dbReference>
<dbReference type="GO" id="GO:0060090">
    <property type="term" value="F:molecular adaptor activity"/>
    <property type="evidence" value="ECO:0007669"/>
    <property type="project" value="TreeGrafter"/>
</dbReference>
<reference evidence="7" key="1">
    <citation type="submission" date="2025-08" db="UniProtKB">
        <authorList>
            <consortium name="RefSeq"/>
        </authorList>
    </citation>
    <scope>IDENTIFICATION</scope>
    <source>
        <tissue evidence="7">Adult</tissue>
    </source>
</reference>
<dbReference type="Gene3D" id="2.20.70.10">
    <property type="match status" value="1"/>
</dbReference>
<dbReference type="InterPro" id="IPR036020">
    <property type="entry name" value="WW_dom_sf"/>
</dbReference>
<feature type="region of interest" description="Disordered" evidence="3">
    <location>
        <begin position="497"/>
        <end position="530"/>
    </location>
</feature>
<dbReference type="OrthoDB" id="3045089at2759"/>
<dbReference type="InterPro" id="IPR001202">
    <property type="entry name" value="WW_dom"/>
</dbReference>
<dbReference type="GO" id="GO:0019900">
    <property type="term" value="F:kinase binding"/>
    <property type="evidence" value="ECO:0007669"/>
    <property type="project" value="TreeGrafter"/>
</dbReference>
<feature type="region of interest" description="Disordered" evidence="3">
    <location>
        <begin position="711"/>
        <end position="730"/>
    </location>
</feature>
<accession>A0A6I9V7Z5</accession>
<dbReference type="AlphaFoldDB" id="A0A6I9V7Z5"/>
<dbReference type="InParanoid" id="A0A6I9V7Z5"/>
<name>A0A6I9V7Z5_BACDO</name>
<evidence type="ECO:0000313" key="6">
    <source>
        <dbReference type="Proteomes" id="UP001652620"/>
    </source>
</evidence>